<dbReference type="Proteomes" id="UP000663852">
    <property type="component" value="Unassembled WGS sequence"/>
</dbReference>
<dbReference type="InterPro" id="IPR036691">
    <property type="entry name" value="Endo/exonu/phosph_ase_sf"/>
</dbReference>
<dbReference type="PANTHER" id="PTHR47027:SF20">
    <property type="entry name" value="REVERSE TRANSCRIPTASE-LIKE PROTEIN WITH RNA-DIRECTED DNA POLYMERASE DOMAIN"/>
    <property type="match status" value="1"/>
</dbReference>
<dbReference type="OrthoDB" id="418748at2759"/>
<accession>A0A815RV10</accession>
<proteinExistence type="predicted"/>
<dbReference type="PANTHER" id="PTHR47027">
    <property type="entry name" value="REVERSE TRANSCRIPTASE DOMAIN-CONTAINING PROTEIN"/>
    <property type="match status" value="1"/>
</dbReference>
<gene>
    <name evidence="2" type="ORF">EDS130_LOCUS41371</name>
</gene>
<name>A0A815RV10_ADIRI</name>
<dbReference type="SUPFAM" id="SSF56219">
    <property type="entry name" value="DNase I-like"/>
    <property type="match status" value="1"/>
</dbReference>
<dbReference type="CDD" id="cd09076">
    <property type="entry name" value="L1-EN"/>
    <property type="match status" value="1"/>
</dbReference>
<feature type="non-terminal residue" evidence="2">
    <location>
        <position position="1"/>
    </location>
</feature>
<evidence type="ECO:0000259" key="1">
    <source>
        <dbReference type="PROSITE" id="PS50878"/>
    </source>
</evidence>
<dbReference type="CDD" id="cd01650">
    <property type="entry name" value="RT_nLTR_like"/>
    <property type="match status" value="2"/>
</dbReference>
<organism evidence="2 3">
    <name type="scientific">Adineta ricciae</name>
    <name type="common">Rotifer</name>
    <dbReference type="NCBI Taxonomy" id="249248"/>
    <lineage>
        <taxon>Eukaryota</taxon>
        <taxon>Metazoa</taxon>
        <taxon>Spiralia</taxon>
        <taxon>Gnathifera</taxon>
        <taxon>Rotifera</taxon>
        <taxon>Eurotatoria</taxon>
        <taxon>Bdelloidea</taxon>
        <taxon>Adinetida</taxon>
        <taxon>Adinetidae</taxon>
        <taxon>Adineta</taxon>
    </lineage>
</organism>
<evidence type="ECO:0000313" key="2">
    <source>
        <dbReference type="EMBL" id="CAF1479885.1"/>
    </source>
</evidence>
<dbReference type="Gene3D" id="3.60.10.10">
    <property type="entry name" value="Endonuclease/exonuclease/phosphatase"/>
    <property type="match status" value="1"/>
</dbReference>
<feature type="domain" description="Reverse transcriptase" evidence="1">
    <location>
        <begin position="977"/>
        <end position="1282"/>
    </location>
</feature>
<dbReference type="InterPro" id="IPR043502">
    <property type="entry name" value="DNA/RNA_pol_sf"/>
</dbReference>
<dbReference type="InterPro" id="IPR000477">
    <property type="entry name" value="RT_dom"/>
</dbReference>
<dbReference type="EMBL" id="CAJNOJ010000541">
    <property type="protein sequence ID" value="CAF1479885.1"/>
    <property type="molecule type" value="Genomic_DNA"/>
</dbReference>
<feature type="domain" description="Reverse transcriptase" evidence="1">
    <location>
        <begin position="584"/>
        <end position="889"/>
    </location>
</feature>
<protein>
    <recommendedName>
        <fullName evidence="1">Reverse transcriptase domain-containing protein</fullName>
    </recommendedName>
</protein>
<evidence type="ECO:0000313" key="3">
    <source>
        <dbReference type="Proteomes" id="UP000663852"/>
    </source>
</evidence>
<dbReference type="SUPFAM" id="SSF56672">
    <property type="entry name" value="DNA/RNA polymerases"/>
    <property type="match status" value="2"/>
</dbReference>
<reference evidence="2" key="1">
    <citation type="submission" date="2021-02" db="EMBL/GenBank/DDBJ databases">
        <authorList>
            <person name="Nowell W R."/>
        </authorList>
    </citation>
    <scope>NUCLEOTIDE SEQUENCE</scope>
</reference>
<comment type="caution">
    <text evidence="2">The sequence shown here is derived from an EMBL/GenBank/DDBJ whole genome shotgun (WGS) entry which is preliminary data.</text>
</comment>
<dbReference type="Pfam" id="PF00078">
    <property type="entry name" value="RVT_1"/>
    <property type="match status" value="2"/>
</dbReference>
<sequence>VLELHAALGGAPGLLVATPSCCQASPLSTRHKTLLANEKDQEQCINARKTTFFGGWNVRSCFRMAKKQPIIKQLQRHRMQVAALSETAIYYTGVSTVGEYTMVHSGLTRENRTRSAHGVVICLGKEATMAWKNIGAFWKAVNERIVMVRLQGTPINVTIITVYSPVNPNGNKTAATASDKFYNDLQQTLSTVPSKDLLLITGDFNARIGKQQNYTSNNVVGPHTTDHINENGQRLVDFCAANDLIITNTFFQYRSIHQTTWMHPGNKKWHTLDYTLVNRKFRSSVEDVRVHRAATGTIGTGHHLLVTKLKLHRESRRKRQKQRCGRLDRKKLENGACIEAFQAELMNCPSTKGPNNVTINARYSEFTTHINNIGQNIFKLDDNNRKQKEWLTDEILEIVDMKVKAFLEWQNRRGTNQERRYRSKYRLLRNKAKKRIEARQIEYLDETSIEIESAIKQHDPATTYAMIRRIKGGRTNIENLPILDLQGKSILNSQERLQRWKDHFSDLLNVPSHVNQSILDQIPIPVISSVEQRRQEKPPSLDEVHQAIGQMKSWKAPGNDDVSADLLKAGVTPVALWLHEIFMDIWQSEEMVDDWTSAILIRLYKGKGDKQICDNYREISLLVVASEVFSRIILNRVQNHLDEQLLEEQAGFRSNRSTIDQIFTLKMIMEKSRECNRPLSMCFVDIQKAYDSVNRDLLWEICKHYGLPPKTDRLIQLLYKDTTAGVRINDELSDSFNIDTGVQQGGIPSCILFNILFDFIMRRVIVTAKQMGITGIQLAYGSNDFHHTDHDKYEEFDLLALMYADDLVTMCDIMADLEIFIRIFQQVTQQFGLTMRIKKTRVMSLKQLREDATRRLIKDQEVPANNFPIIIRNQTIEIVEEFSYLGFRVNREQTMEEEIETRLSKASTAFNMLRHAIWYRKVISIEAKLRIFRACVLPVLLYGSEMPSNDHWCKPRRPNVQRHTSSTDRTLHEIFMDIWQSEEMVDDWTSAILIRLYKGKGDKQICDNYRGISLLVVASKVFSRIILNRVQNHLDEQLLEEQAGFRSNRSTIDQIFTLKMIMEKSREYNRPLFMCFVDIQKAYDSVNRDLLWQICRHYGLAPKIVRLIQLLYKDTTARVKVNDELSDSFHIDTGVQQGGIPSCILFNILFDFIMRRVIVTAKQMGVTGIQLAYGSNDFHHTDHDKYEEFDLLALMYAGDLVTMCDNMTDLEIFIRTFEQVTQQFGLTMSIKKTRVMSLKQLREDATRRLIKDQEVPANNFPIIIRNQTIEIVEEFSYLGFRVNREQTMEEEIETRLSKASTAFNMLRHAIWYRKVISIEAKLRIFRACVLPVLLCGSEAWTTTTRQKQRLNTFYFRCLRTIIGVNLGDRMSNDILLQLTGQLQLEEILRRNRLRWFGHVNRMTDVHGKPSITKKVMFSYFSDSKRPRCSGVRKRQEDKIRDDLNCCEVRNWRRQTLDRNKWREIINKKAQSMAPRPNIKEIVRQYKERAEQRRMIIRDEPARKVTEALTRTANNSYKCPECKKLLKPQGITDHMRRCALMWCRKNNIIGR</sequence>
<dbReference type="PROSITE" id="PS50878">
    <property type="entry name" value="RT_POL"/>
    <property type="match status" value="2"/>
</dbReference>